<dbReference type="PANTHER" id="PTHR42760:SF40">
    <property type="entry name" value="3-OXOACYL-[ACYL-CARRIER-PROTEIN] REDUCTASE, CHLOROPLASTIC"/>
    <property type="match status" value="1"/>
</dbReference>
<organism evidence="3 4">
    <name type="scientific">Streptomyces luteolifulvus</name>
    <dbReference type="NCBI Taxonomy" id="2615112"/>
    <lineage>
        <taxon>Bacteria</taxon>
        <taxon>Bacillati</taxon>
        <taxon>Actinomycetota</taxon>
        <taxon>Actinomycetes</taxon>
        <taxon>Kitasatosporales</taxon>
        <taxon>Streptomycetaceae</taxon>
        <taxon>Streptomyces</taxon>
    </lineage>
</organism>
<evidence type="ECO:0000313" key="4">
    <source>
        <dbReference type="Proteomes" id="UP000442707"/>
    </source>
</evidence>
<dbReference type="GO" id="GO:0030497">
    <property type="term" value="P:fatty acid elongation"/>
    <property type="evidence" value="ECO:0007669"/>
    <property type="project" value="TreeGrafter"/>
</dbReference>
<sequence length="258" mass="26652">MRQPARLLEGQVALVTGASGGIGRGIALRFAEEGAAVALHCRTGVAAARETAARLHDAGARTVVLTAADLSDEDACRRLVAEAADWAGGRLTALVNNAGVQPTQELAGMTAADWRAVVDTNLASVFACTQAAAEIMRAAGGGTITHIASIEASRPAPLHAHYSAAKAAVVMHARAAALEYGPYGIRVNSVSPGLIDREGLTEAWPEGVQRWRKAAPTGRLGRPEDVGDACVFLASPLADWITGHDLVVDGGVSARPGW</sequence>
<dbReference type="SUPFAM" id="SSF51735">
    <property type="entry name" value="NAD(P)-binding Rossmann-fold domains"/>
    <property type="match status" value="1"/>
</dbReference>
<keyword evidence="4" id="KW-1185">Reference proteome</keyword>
<dbReference type="NCBIfam" id="NF005559">
    <property type="entry name" value="PRK07231.1"/>
    <property type="match status" value="1"/>
</dbReference>
<name>A0A6H9V714_9ACTN</name>
<keyword evidence="2" id="KW-0560">Oxidoreductase</keyword>
<dbReference type="Pfam" id="PF13561">
    <property type="entry name" value="adh_short_C2"/>
    <property type="match status" value="1"/>
</dbReference>
<dbReference type="GO" id="GO:0016616">
    <property type="term" value="F:oxidoreductase activity, acting on the CH-OH group of donors, NAD or NADP as acceptor"/>
    <property type="evidence" value="ECO:0007669"/>
    <property type="project" value="TreeGrafter"/>
</dbReference>
<dbReference type="RefSeq" id="WP_150945000.1">
    <property type="nucleotide sequence ID" value="NZ_VZRB01000003.1"/>
</dbReference>
<dbReference type="AlphaFoldDB" id="A0A6H9V714"/>
<reference evidence="3 4" key="1">
    <citation type="submission" date="2019-09" db="EMBL/GenBank/DDBJ databases">
        <title>Screening of Novel Bioactive Compounds from Soil-Associated.</title>
        <authorList>
            <person name="Zhao S."/>
        </authorList>
    </citation>
    <scope>NUCLEOTIDE SEQUENCE [LARGE SCALE GENOMIC DNA]</scope>
    <source>
        <strain evidence="3 4">HIT-DPA4</strain>
    </source>
</reference>
<dbReference type="FunFam" id="3.40.50.720:FF:000084">
    <property type="entry name" value="Short-chain dehydrogenase reductase"/>
    <property type="match status" value="1"/>
</dbReference>
<dbReference type="PRINTS" id="PR00080">
    <property type="entry name" value="SDRFAMILY"/>
</dbReference>
<protein>
    <submittedName>
        <fullName evidence="3">SDR family oxidoreductase</fullName>
    </submittedName>
</protein>
<dbReference type="Proteomes" id="UP000442707">
    <property type="component" value="Unassembled WGS sequence"/>
</dbReference>
<comment type="similarity">
    <text evidence="1">Belongs to the short-chain dehydrogenases/reductases (SDR) family.</text>
</comment>
<accession>A0A6H9V714</accession>
<dbReference type="EMBL" id="VZRB01000003">
    <property type="protein sequence ID" value="KAB1149184.1"/>
    <property type="molecule type" value="Genomic_DNA"/>
</dbReference>
<evidence type="ECO:0000313" key="3">
    <source>
        <dbReference type="EMBL" id="KAB1149184.1"/>
    </source>
</evidence>
<dbReference type="InterPro" id="IPR002347">
    <property type="entry name" value="SDR_fam"/>
</dbReference>
<dbReference type="PANTHER" id="PTHR42760">
    <property type="entry name" value="SHORT-CHAIN DEHYDROGENASES/REDUCTASES FAMILY MEMBER"/>
    <property type="match status" value="1"/>
</dbReference>
<dbReference type="Gene3D" id="3.40.50.720">
    <property type="entry name" value="NAD(P)-binding Rossmann-like Domain"/>
    <property type="match status" value="1"/>
</dbReference>
<dbReference type="InterPro" id="IPR036291">
    <property type="entry name" value="NAD(P)-bd_dom_sf"/>
</dbReference>
<evidence type="ECO:0000256" key="2">
    <source>
        <dbReference type="ARBA" id="ARBA00023002"/>
    </source>
</evidence>
<comment type="caution">
    <text evidence="3">The sequence shown here is derived from an EMBL/GenBank/DDBJ whole genome shotgun (WGS) entry which is preliminary data.</text>
</comment>
<evidence type="ECO:0000256" key="1">
    <source>
        <dbReference type="ARBA" id="ARBA00006484"/>
    </source>
</evidence>
<proteinExistence type="inferred from homology"/>
<dbReference type="PRINTS" id="PR00081">
    <property type="entry name" value="GDHRDH"/>
</dbReference>
<gene>
    <name evidence="3" type="ORF">F7R91_05315</name>
</gene>